<evidence type="ECO:0000256" key="1">
    <source>
        <dbReference type="SAM" id="SignalP"/>
    </source>
</evidence>
<comment type="caution">
    <text evidence="2">The sequence shown here is derived from an EMBL/GenBank/DDBJ whole genome shotgun (WGS) entry which is preliminary data.</text>
</comment>
<name>A0AAD8DRE2_MYTSE</name>
<evidence type="ECO:0000313" key="3">
    <source>
        <dbReference type="Proteomes" id="UP001231518"/>
    </source>
</evidence>
<feature type="chain" id="PRO_5042110851" evidence="1">
    <location>
        <begin position="17"/>
        <end position="207"/>
    </location>
</feature>
<feature type="signal peptide" evidence="1">
    <location>
        <begin position="1"/>
        <end position="16"/>
    </location>
</feature>
<evidence type="ECO:0000313" key="2">
    <source>
        <dbReference type="EMBL" id="KAJ8718004.1"/>
    </source>
</evidence>
<sequence length="207" mass="22776">MKVLALLSLCLAVASSYPVVKTWTLSQLSSAIELKQAEPGMMPYLEDALNEIMYSLFTGKNEKFVHAVVPSPSGGPTWTIPELTAAIHNPETKQEYMPALLQAYSFVGLQNQTGELLETVQVAIPALDISTWTQADLNEALKSPATKAALMPYLEKAHKELMEALEKGETRETIHIVTPVGLIPPKGDYEYLIKPLKNLIKKTKKGL</sequence>
<proteinExistence type="predicted"/>
<dbReference type="Proteomes" id="UP001231518">
    <property type="component" value="Chromosome 18"/>
</dbReference>
<gene>
    <name evidence="2" type="ORF">PYW07_005934</name>
</gene>
<keyword evidence="1" id="KW-0732">Signal</keyword>
<protein>
    <submittedName>
        <fullName evidence="2">Uncharacterized protein</fullName>
    </submittedName>
</protein>
<accession>A0AAD8DRE2</accession>
<keyword evidence="3" id="KW-1185">Reference proteome</keyword>
<reference evidence="2" key="1">
    <citation type="submission" date="2023-03" db="EMBL/GenBank/DDBJ databases">
        <title>Chromosome-level genomes of two armyworms, Mythimna separata and Mythimna loreyi, provide insights into the biosynthesis and reception of sex pheromones.</title>
        <authorList>
            <person name="Zhao H."/>
        </authorList>
    </citation>
    <scope>NUCLEOTIDE SEQUENCE</scope>
    <source>
        <strain evidence="2">BeijingLab</strain>
        <tissue evidence="2">Pupa</tissue>
    </source>
</reference>
<dbReference type="AlphaFoldDB" id="A0AAD8DRE2"/>
<dbReference type="EMBL" id="JARGEI010000016">
    <property type="protein sequence ID" value="KAJ8718004.1"/>
    <property type="molecule type" value="Genomic_DNA"/>
</dbReference>
<organism evidence="2 3">
    <name type="scientific">Mythimna separata</name>
    <name type="common">Oriental armyworm</name>
    <name type="synonym">Pseudaletia separata</name>
    <dbReference type="NCBI Taxonomy" id="271217"/>
    <lineage>
        <taxon>Eukaryota</taxon>
        <taxon>Metazoa</taxon>
        <taxon>Ecdysozoa</taxon>
        <taxon>Arthropoda</taxon>
        <taxon>Hexapoda</taxon>
        <taxon>Insecta</taxon>
        <taxon>Pterygota</taxon>
        <taxon>Neoptera</taxon>
        <taxon>Endopterygota</taxon>
        <taxon>Lepidoptera</taxon>
        <taxon>Glossata</taxon>
        <taxon>Ditrysia</taxon>
        <taxon>Noctuoidea</taxon>
        <taxon>Noctuidae</taxon>
        <taxon>Noctuinae</taxon>
        <taxon>Hadenini</taxon>
        <taxon>Mythimna</taxon>
    </lineage>
</organism>